<keyword evidence="2" id="KW-1185">Reference proteome</keyword>
<sequence length="100" mass="10876">MEHRIVIQVEHYGSGLTARLADMQADLGAANIEVVLHGEAVRALIGDVQLPLVNSIIACQRALRSQQIDPEQLPAGVQVVPSGLAQIVRRQTEGWAYLKL</sequence>
<proteinExistence type="predicted"/>
<dbReference type="RefSeq" id="WP_317487298.1">
    <property type="nucleotide sequence ID" value="NZ_CP136051.1"/>
</dbReference>
<protein>
    <submittedName>
        <fullName evidence="1">DsrE family protein</fullName>
    </submittedName>
</protein>
<evidence type="ECO:0000313" key="1">
    <source>
        <dbReference type="EMBL" id="WOK04488.1"/>
    </source>
</evidence>
<organism evidence="1 2">
    <name type="scientific">Imperialibacter roseus</name>
    <dbReference type="NCBI Taxonomy" id="1324217"/>
    <lineage>
        <taxon>Bacteria</taxon>
        <taxon>Pseudomonadati</taxon>
        <taxon>Bacteroidota</taxon>
        <taxon>Cytophagia</taxon>
        <taxon>Cytophagales</taxon>
        <taxon>Flammeovirgaceae</taxon>
        <taxon>Imperialibacter</taxon>
    </lineage>
</organism>
<gene>
    <name evidence="1" type="ORF">RT717_15510</name>
</gene>
<dbReference type="Proteomes" id="UP001302349">
    <property type="component" value="Chromosome"/>
</dbReference>
<evidence type="ECO:0000313" key="2">
    <source>
        <dbReference type="Proteomes" id="UP001302349"/>
    </source>
</evidence>
<dbReference type="EMBL" id="CP136051">
    <property type="protein sequence ID" value="WOK04488.1"/>
    <property type="molecule type" value="Genomic_DNA"/>
</dbReference>
<dbReference type="SUPFAM" id="SSF75169">
    <property type="entry name" value="DsrEFH-like"/>
    <property type="match status" value="1"/>
</dbReference>
<name>A0ABZ0IHI1_9BACT</name>
<dbReference type="InterPro" id="IPR027396">
    <property type="entry name" value="DsrEFH-like"/>
</dbReference>
<accession>A0ABZ0IHI1</accession>
<dbReference type="Gene3D" id="3.40.1260.10">
    <property type="entry name" value="DsrEFH-like"/>
    <property type="match status" value="1"/>
</dbReference>
<reference evidence="1 2" key="1">
    <citation type="journal article" date="2023" name="Microbiol. Resour. Announc.">
        <title>Complete Genome Sequence of Imperialibacter roseus strain P4T.</title>
        <authorList>
            <person name="Tizabi D.R."/>
            <person name="Bachvaroff T."/>
            <person name="Hill R.T."/>
        </authorList>
    </citation>
    <scope>NUCLEOTIDE SEQUENCE [LARGE SCALE GENOMIC DNA]</scope>
    <source>
        <strain evidence="1 2">P4T</strain>
    </source>
</reference>